<name>A0A4Y3PN63_BREPA</name>
<keyword evidence="1" id="KW-0472">Membrane</keyword>
<feature type="transmembrane region" description="Helical" evidence="1">
    <location>
        <begin position="12"/>
        <end position="31"/>
    </location>
</feature>
<evidence type="ECO:0000256" key="1">
    <source>
        <dbReference type="SAM" id="Phobius"/>
    </source>
</evidence>
<reference evidence="2 3" key="1">
    <citation type="submission" date="2019-06" db="EMBL/GenBank/DDBJ databases">
        <title>Whole genome shotgun sequence of Brevibacillus parabrevis NBRC 12334.</title>
        <authorList>
            <person name="Hosoyama A."/>
            <person name="Uohara A."/>
            <person name="Ohji S."/>
            <person name="Ichikawa N."/>
        </authorList>
    </citation>
    <scope>NUCLEOTIDE SEQUENCE [LARGE SCALE GENOMIC DNA]</scope>
    <source>
        <strain evidence="2 3">NBRC 12334</strain>
    </source>
</reference>
<keyword evidence="1" id="KW-0812">Transmembrane</keyword>
<gene>
    <name evidence="2" type="ORF">BPA01_23480</name>
</gene>
<dbReference type="EMBL" id="BJMH01000009">
    <property type="protein sequence ID" value="GEB32768.1"/>
    <property type="molecule type" value="Genomic_DNA"/>
</dbReference>
<proteinExistence type="predicted"/>
<sequence>MGGLAVQLKKSAIGLSLLATLALLFGGWFLYQKMEIEEPIRTEVSQMQSATLSNFHVGKDKIQIDVKVTNPQAFPAEYRDLVARTKNIAGDKQVAIVVANQSEAMTQVWKSGQFIFTEALDLHQYSRIPALIAEWKQTNKLDAADAFMDDANIYVYLKKGTEDFYTIVPRSEAKEVTARG</sequence>
<keyword evidence="1" id="KW-1133">Transmembrane helix</keyword>
<accession>A0A4Y3PN63</accession>
<dbReference type="STRING" id="54914.AV540_05505"/>
<dbReference type="AlphaFoldDB" id="A0A4Y3PN63"/>
<evidence type="ECO:0000313" key="3">
    <source>
        <dbReference type="Proteomes" id="UP000316882"/>
    </source>
</evidence>
<keyword evidence="3" id="KW-1185">Reference proteome</keyword>
<organism evidence="2 3">
    <name type="scientific">Brevibacillus parabrevis</name>
    <dbReference type="NCBI Taxonomy" id="54914"/>
    <lineage>
        <taxon>Bacteria</taxon>
        <taxon>Bacillati</taxon>
        <taxon>Bacillota</taxon>
        <taxon>Bacilli</taxon>
        <taxon>Bacillales</taxon>
        <taxon>Paenibacillaceae</taxon>
        <taxon>Brevibacillus</taxon>
    </lineage>
</organism>
<protein>
    <submittedName>
        <fullName evidence="2">Uncharacterized protein</fullName>
    </submittedName>
</protein>
<dbReference type="Proteomes" id="UP000316882">
    <property type="component" value="Unassembled WGS sequence"/>
</dbReference>
<comment type="caution">
    <text evidence="2">The sequence shown here is derived from an EMBL/GenBank/DDBJ whole genome shotgun (WGS) entry which is preliminary data.</text>
</comment>
<evidence type="ECO:0000313" key="2">
    <source>
        <dbReference type="EMBL" id="GEB32768.1"/>
    </source>
</evidence>